<organism evidence="2 3">
    <name type="scientific">Mycobacterium lentiflavum</name>
    <dbReference type="NCBI Taxonomy" id="141349"/>
    <lineage>
        <taxon>Bacteria</taxon>
        <taxon>Bacillati</taxon>
        <taxon>Actinomycetota</taxon>
        <taxon>Actinomycetes</taxon>
        <taxon>Mycobacteriales</taxon>
        <taxon>Mycobacteriaceae</taxon>
        <taxon>Mycobacterium</taxon>
        <taxon>Mycobacterium simiae complex</taxon>
    </lineage>
</organism>
<reference evidence="2 3" key="1">
    <citation type="submission" date="2015-03" db="EMBL/GenBank/DDBJ databases">
        <authorList>
            <person name="Urmite Genomes"/>
        </authorList>
    </citation>
    <scope>NUCLEOTIDE SEQUENCE [LARGE SCALE GENOMIC DNA]</scope>
    <source>
        <strain evidence="2 3">CSUR P1491</strain>
    </source>
</reference>
<evidence type="ECO:0000313" key="3">
    <source>
        <dbReference type="Proteomes" id="UP000199251"/>
    </source>
</evidence>
<protein>
    <submittedName>
        <fullName evidence="2">Uncharacterized protein</fullName>
    </submittedName>
</protein>
<dbReference type="Proteomes" id="UP000199251">
    <property type="component" value="Unassembled WGS sequence"/>
</dbReference>
<dbReference type="STRING" id="141349.BN1232_06141"/>
<gene>
    <name evidence="2" type="ORF">BN1232_06141</name>
</gene>
<accession>A0A0E4H2R3</accession>
<dbReference type="EMBL" id="CTEE01000002">
    <property type="protein sequence ID" value="CQD24283.1"/>
    <property type="molecule type" value="Genomic_DNA"/>
</dbReference>
<sequence>MTTPDAMDPWANTDHDPLSHTEPTTAPTMNETHRAHAISGAVLAHYPDFPPGAPVRVLPPIVSHALPTDRRAVDDSWTFAGPTRHPEYASIRHDHDHVSVAIERHRLQPRPAK</sequence>
<dbReference type="AlphaFoldDB" id="A0A0E4H2R3"/>
<proteinExistence type="predicted"/>
<dbReference type="RefSeq" id="WP_139043395.1">
    <property type="nucleotide sequence ID" value="NZ_CTEE01000002.1"/>
</dbReference>
<evidence type="ECO:0000313" key="2">
    <source>
        <dbReference type="EMBL" id="CQD24283.1"/>
    </source>
</evidence>
<feature type="region of interest" description="Disordered" evidence="1">
    <location>
        <begin position="1"/>
        <end position="27"/>
    </location>
</feature>
<name>A0A0E4H2R3_MYCLN</name>
<dbReference type="OrthoDB" id="4764465at2"/>
<evidence type="ECO:0000256" key="1">
    <source>
        <dbReference type="SAM" id="MobiDB-lite"/>
    </source>
</evidence>